<dbReference type="Gene3D" id="3.40.1190.20">
    <property type="match status" value="1"/>
</dbReference>
<dbReference type="Proteomes" id="UP000525652">
    <property type="component" value="Unassembled WGS sequence"/>
</dbReference>
<evidence type="ECO:0000313" key="2">
    <source>
        <dbReference type="Proteomes" id="UP000525652"/>
    </source>
</evidence>
<keyword evidence="2" id="KW-1185">Reference proteome</keyword>
<organism evidence="1 2">
    <name type="scientific">Puniceicoccus vermicola</name>
    <dbReference type="NCBI Taxonomy" id="388746"/>
    <lineage>
        <taxon>Bacteria</taxon>
        <taxon>Pseudomonadati</taxon>
        <taxon>Verrucomicrobiota</taxon>
        <taxon>Opitutia</taxon>
        <taxon>Puniceicoccales</taxon>
        <taxon>Puniceicoccaceae</taxon>
        <taxon>Puniceicoccus</taxon>
    </lineage>
</organism>
<dbReference type="AlphaFoldDB" id="A0A7X1AXV1"/>
<dbReference type="SUPFAM" id="SSF53613">
    <property type="entry name" value="Ribokinase-like"/>
    <property type="match status" value="1"/>
</dbReference>
<dbReference type="Pfam" id="PF25270">
    <property type="entry name" value="Khk"/>
    <property type="match status" value="1"/>
</dbReference>
<dbReference type="RefSeq" id="WP_185692706.1">
    <property type="nucleotide sequence ID" value="NZ_JACHVA010000081.1"/>
</dbReference>
<name>A0A7X1AXV1_9BACT</name>
<protein>
    <recommendedName>
        <fullName evidence="3">Carbohydrate kinase PfkB domain-containing protein</fullName>
    </recommendedName>
</protein>
<dbReference type="InterPro" id="IPR029056">
    <property type="entry name" value="Ribokinase-like"/>
</dbReference>
<gene>
    <name evidence="1" type="ORF">H5P30_09470</name>
</gene>
<accession>A0A7X1AXV1</accession>
<reference evidence="1 2" key="1">
    <citation type="submission" date="2020-07" db="EMBL/GenBank/DDBJ databases">
        <authorList>
            <person name="Feng X."/>
        </authorList>
    </citation>
    <scope>NUCLEOTIDE SEQUENCE [LARGE SCALE GENOMIC DNA]</scope>
    <source>
        <strain evidence="1 2">JCM14086</strain>
    </source>
</reference>
<evidence type="ECO:0000313" key="1">
    <source>
        <dbReference type="EMBL" id="MBC2602005.1"/>
    </source>
</evidence>
<comment type="caution">
    <text evidence="1">The sequence shown here is derived from an EMBL/GenBank/DDBJ whole genome shotgun (WGS) entry which is preliminary data.</text>
</comment>
<dbReference type="InterPro" id="IPR057621">
    <property type="entry name" value="Khk_prokaryotic"/>
</dbReference>
<evidence type="ECO:0008006" key="3">
    <source>
        <dbReference type="Google" id="ProtNLM"/>
    </source>
</evidence>
<sequence length="383" mass="41923">MESSVYTSVEELDNVIEQIKAARKDGIPEKLSGICGFDGFIDTFIELENPDSMESFGPKVADAAGIATSFTARHQGDRFGGNGPLFASALHAFFHEDVDITYMGAMGDQEILPVFREALEDKMKRLVSLADPAHSDCLEFRDGKVMLSDLRTCSEIHWDRLLERMSREDLDAELKKCNFVGAVNWGKLVNVGTIWQGISEGLSSLGREAKEVPFFMDLAEFEQRPLEDQKELVKLVSAITKECDTILSFNLKEAWQMAEVFGGNFKGEKAPEKIAELAGFLFEQMDVDRIVIHPNDGAACASANGSVYVPGPFCQKPLISTGAGDTFGAGVMSARLLGLSDEAMVVCGACASGYYVRTGEFPSLDQILDLAAKWKEGSLPERL</sequence>
<dbReference type="EMBL" id="JACHVA010000081">
    <property type="protein sequence ID" value="MBC2602005.1"/>
    <property type="molecule type" value="Genomic_DNA"/>
</dbReference>
<dbReference type="GO" id="GO:0003824">
    <property type="term" value="F:catalytic activity"/>
    <property type="evidence" value="ECO:0007669"/>
    <property type="project" value="UniProtKB-ARBA"/>
</dbReference>
<proteinExistence type="predicted"/>